<accession>A0ABD4T530</accession>
<feature type="domain" description="N6 adenine-specific DNA methyltransferase N-terminal" evidence="3">
    <location>
        <begin position="13"/>
        <end position="51"/>
    </location>
</feature>
<geneLocation type="plasmid" evidence="4">
    <name>unnamed4</name>
</geneLocation>
<feature type="non-terminal residue" evidence="4">
    <location>
        <position position="52"/>
    </location>
</feature>
<dbReference type="GO" id="GO:0009307">
    <property type="term" value="P:DNA restriction-modification system"/>
    <property type="evidence" value="ECO:0007669"/>
    <property type="project" value="UniProtKB-KW"/>
</dbReference>
<dbReference type="Pfam" id="PF12161">
    <property type="entry name" value="HsdM_N"/>
    <property type="match status" value="1"/>
</dbReference>
<dbReference type="InterPro" id="IPR022749">
    <property type="entry name" value="D12N6_MeTrfase_N"/>
</dbReference>
<organism evidence="4 5">
    <name type="scientific">Lyngbya confervoides BDU141951</name>
    <dbReference type="NCBI Taxonomy" id="1574623"/>
    <lineage>
        <taxon>Bacteria</taxon>
        <taxon>Bacillati</taxon>
        <taxon>Cyanobacteriota</taxon>
        <taxon>Cyanophyceae</taxon>
        <taxon>Oscillatoriophycideae</taxon>
        <taxon>Oscillatoriales</taxon>
        <taxon>Microcoleaceae</taxon>
        <taxon>Lyngbya</taxon>
    </lineage>
</organism>
<dbReference type="SUPFAM" id="SSF53335">
    <property type="entry name" value="S-adenosyl-L-methionine-dependent methyltransferases"/>
    <property type="match status" value="1"/>
</dbReference>
<dbReference type="InterPro" id="IPR029063">
    <property type="entry name" value="SAM-dependent_MTases_sf"/>
</dbReference>
<dbReference type="Proteomes" id="UP000031561">
    <property type="component" value="Unassembled WGS sequence"/>
</dbReference>
<comment type="similarity">
    <text evidence="1">Belongs to the N(4)/N(6)-methyltransferase family.</text>
</comment>
<sequence>MTMAQMTQQDINGVVWRACDTFRGTIDPAQYKDYILVMLFLKYLTDLRNDKR</sequence>
<reference evidence="4 5" key="1">
    <citation type="journal article" date="2015" name="Genome Announc.">
        <title>Draft Genome Sequence of Filamentous Marine Cyanobacterium Lyngbya confervoides Strain BDU141951.</title>
        <authorList>
            <person name="Chandrababunaidu M.M."/>
            <person name="Sen D."/>
            <person name="Tripathy S."/>
        </authorList>
    </citation>
    <scope>NUCLEOTIDE SEQUENCE [LARGE SCALE GENOMIC DNA]</scope>
    <source>
        <strain evidence="4 5">BDU141951</strain>
    </source>
</reference>
<gene>
    <name evidence="4" type="ORF">QQ91_0012810</name>
</gene>
<dbReference type="Gene3D" id="1.20.1260.30">
    <property type="match status" value="1"/>
</dbReference>
<name>A0ABD4T530_9CYAN</name>
<evidence type="ECO:0000313" key="5">
    <source>
        <dbReference type="Proteomes" id="UP000031561"/>
    </source>
</evidence>
<evidence type="ECO:0000256" key="1">
    <source>
        <dbReference type="ARBA" id="ARBA00006594"/>
    </source>
</evidence>
<keyword evidence="5" id="KW-1185">Reference proteome</keyword>
<dbReference type="InterPro" id="IPR038333">
    <property type="entry name" value="T1MK-like_N_sf"/>
</dbReference>
<evidence type="ECO:0000259" key="3">
    <source>
        <dbReference type="Pfam" id="PF12161"/>
    </source>
</evidence>
<comment type="caution">
    <text evidence="4">The sequence shown here is derived from an EMBL/GenBank/DDBJ whole genome shotgun (WGS) entry which is preliminary data.</text>
</comment>
<proteinExistence type="inferred from homology"/>
<dbReference type="EMBL" id="JTHE03000072">
    <property type="protein sequence ID" value="MCM1983699.1"/>
    <property type="molecule type" value="Genomic_DNA"/>
</dbReference>
<keyword evidence="2" id="KW-0680">Restriction system</keyword>
<protein>
    <submittedName>
        <fullName evidence="4">Type I restriction-modification system subunit M N-terminal domain-containing protein</fullName>
    </submittedName>
</protein>
<keyword evidence="4" id="KW-0614">Plasmid</keyword>
<evidence type="ECO:0000313" key="4">
    <source>
        <dbReference type="EMBL" id="MCM1983699.1"/>
    </source>
</evidence>
<evidence type="ECO:0000256" key="2">
    <source>
        <dbReference type="ARBA" id="ARBA00022747"/>
    </source>
</evidence>
<dbReference type="AlphaFoldDB" id="A0ABD4T530"/>